<evidence type="ECO:0000256" key="11">
    <source>
        <dbReference type="ARBA" id="ARBA00036904"/>
    </source>
</evidence>
<dbReference type="PANTHER" id="PTHR47707">
    <property type="entry name" value="8-OXO-DGTP DIPHOSPHATASE"/>
    <property type="match status" value="1"/>
</dbReference>
<organism evidence="18 19">
    <name type="scientific">Celerinatantimonas yamalensis</name>
    <dbReference type="NCBI Taxonomy" id="559956"/>
    <lineage>
        <taxon>Bacteria</taxon>
        <taxon>Pseudomonadati</taxon>
        <taxon>Pseudomonadota</taxon>
        <taxon>Gammaproteobacteria</taxon>
        <taxon>Celerinatantimonadaceae</taxon>
        <taxon>Celerinatantimonas</taxon>
    </lineage>
</organism>
<evidence type="ECO:0000313" key="18">
    <source>
        <dbReference type="EMBL" id="MFM2484187.1"/>
    </source>
</evidence>
<evidence type="ECO:0000256" key="1">
    <source>
        <dbReference type="ARBA" id="ARBA00001946"/>
    </source>
</evidence>
<dbReference type="InterPro" id="IPR015797">
    <property type="entry name" value="NUDIX_hydrolase-like_dom_sf"/>
</dbReference>
<proteinExistence type="inferred from homology"/>
<evidence type="ECO:0000256" key="4">
    <source>
        <dbReference type="ARBA" id="ARBA00022705"/>
    </source>
</evidence>
<evidence type="ECO:0000256" key="12">
    <source>
        <dbReference type="ARBA" id="ARBA00038905"/>
    </source>
</evidence>
<evidence type="ECO:0000256" key="16">
    <source>
        <dbReference type="ARBA" id="ARBA00042798"/>
    </source>
</evidence>
<keyword evidence="19" id="KW-1185">Reference proteome</keyword>
<keyword evidence="4" id="KW-0235">DNA replication</keyword>
<dbReference type="PROSITE" id="PS51462">
    <property type="entry name" value="NUDIX"/>
    <property type="match status" value="1"/>
</dbReference>
<evidence type="ECO:0000256" key="5">
    <source>
        <dbReference type="ARBA" id="ARBA00022723"/>
    </source>
</evidence>
<dbReference type="SUPFAM" id="SSF55811">
    <property type="entry name" value="Nudix"/>
    <property type="match status" value="1"/>
</dbReference>
<dbReference type="InterPro" id="IPR047127">
    <property type="entry name" value="MutT-like"/>
</dbReference>
<dbReference type="CDD" id="cd04690">
    <property type="entry name" value="NUDIX_Hydrolase"/>
    <property type="match status" value="1"/>
</dbReference>
<comment type="similarity">
    <text evidence="2">Belongs to the Nudix hydrolase family.</text>
</comment>
<dbReference type="EMBL" id="JBEQCT010000001">
    <property type="protein sequence ID" value="MFM2484187.1"/>
    <property type="molecule type" value="Genomic_DNA"/>
</dbReference>
<evidence type="ECO:0000256" key="9">
    <source>
        <dbReference type="ARBA" id="ARBA00023204"/>
    </source>
</evidence>
<evidence type="ECO:0000256" key="8">
    <source>
        <dbReference type="ARBA" id="ARBA00022842"/>
    </source>
</evidence>
<keyword evidence="6" id="KW-0227">DNA damage</keyword>
<evidence type="ECO:0000256" key="3">
    <source>
        <dbReference type="ARBA" id="ARBA00022457"/>
    </source>
</evidence>
<dbReference type="Gene3D" id="3.90.79.10">
    <property type="entry name" value="Nucleoside Triphosphate Pyrophosphohydrolase"/>
    <property type="match status" value="1"/>
</dbReference>
<evidence type="ECO:0000256" key="2">
    <source>
        <dbReference type="ARBA" id="ARBA00005582"/>
    </source>
</evidence>
<evidence type="ECO:0000259" key="17">
    <source>
        <dbReference type="PROSITE" id="PS51462"/>
    </source>
</evidence>
<name>A0ABW9G3M3_9GAMM</name>
<dbReference type="InterPro" id="IPR000086">
    <property type="entry name" value="NUDIX_hydrolase_dom"/>
</dbReference>
<gene>
    <name evidence="18" type="ORF">ABUE30_03750</name>
</gene>
<evidence type="ECO:0000256" key="6">
    <source>
        <dbReference type="ARBA" id="ARBA00022763"/>
    </source>
</evidence>
<evidence type="ECO:0000256" key="14">
    <source>
        <dbReference type="ARBA" id="ARBA00041592"/>
    </source>
</evidence>
<sequence length="130" mass="14498">MIDKLAWVVVQNRRFLATRSYGKSQFYLPGGKRESGETDQQALIREIQEELSVSLNPESLIPAKVFRAQADGKPLGVEVQLTCYWGETTGTALASAEIEELAWLNSQDKSRCSVAALKVLDWLVQRGLID</sequence>
<evidence type="ECO:0000256" key="15">
    <source>
        <dbReference type="ARBA" id="ARBA00041979"/>
    </source>
</evidence>
<evidence type="ECO:0000256" key="7">
    <source>
        <dbReference type="ARBA" id="ARBA00022801"/>
    </source>
</evidence>
<comment type="caution">
    <text evidence="18">The sequence shown here is derived from an EMBL/GenBank/DDBJ whole genome shotgun (WGS) entry which is preliminary data.</text>
</comment>
<protein>
    <recommendedName>
        <fullName evidence="13">8-oxo-dGTP diphosphatase</fullName>
        <ecNumber evidence="12">3.6.1.55</ecNumber>
    </recommendedName>
    <alternativeName>
        <fullName evidence="16">7,8-dihydro-8-oxoguanine-triphosphatase</fullName>
    </alternativeName>
    <alternativeName>
        <fullName evidence="15">Mutator protein MutT</fullName>
    </alternativeName>
    <alternativeName>
        <fullName evidence="14">dGTP pyrophosphohydrolase</fullName>
    </alternativeName>
</protein>
<keyword evidence="5" id="KW-0479">Metal-binding</keyword>
<dbReference type="Pfam" id="PF00293">
    <property type="entry name" value="NUDIX"/>
    <property type="match status" value="1"/>
</dbReference>
<evidence type="ECO:0000256" key="13">
    <source>
        <dbReference type="ARBA" id="ARBA00040794"/>
    </source>
</evidence>
<keyword evidence="9" id="KW-0234">DNA repair</keyword>
<comment type="cofactor">
    <cofactor evidence="1">
        <name>Mg(2+)</name>
        <dbReference type="ChEBI" id="CHEBI:18420"/>
    </cofactor>
</comment>
<reference evidence="18 19" key="1">
    <citation type="journal article" date="2013" name="Int. J. Syst. Evol. Microbiol.">
        <title>Celerinatantimonas yamalensis sp. nov., a cold-adapted diazotrophic bacterium from a cold permafrost brine.</title>
        <authorList>
            <person name="Shcherbakova V."/>
            <person name="Chuvilskaya N."/>
            <person name="Rivkina E."/>
            <person name="Demidov N."/>
            <person name="Uchaeva V."/>
            <person name="Suetin S."/>
            <person name="Suzina N."/>
            <person name="Gilichinsky D."/>
        </authorList>
    </citation>
    <scope>NUCLEOTIDE SEQUENCE [LARGE SCALE GENOMIC DNA]</scope>
    <source>
        <strain evidence="18 19">C7</strain>
    </source>
</reference>
<dbReference type="EC" id="3.6.1.55" evidence="12"/>
<comment type="catalytic activity">
    <reaction evidence="11">
        <text>8-oxo-GTP + H2O = 8-oxo-GMP + diphosphate + H(+)</text>
        <dbReference type="Rhea" id="RHEA:67616"/>
        <dbReference type="ChEBI" id="CHEBI:15377"/>
        <dbReference type="ChEBI" id="CHEBI:15378"/>
        <dbReference type="ChEBI" id="CHEBI:33019"/>
        <dbReference type="ChEBI" id="CHEBI:143553"/>
        <dbReference type="ChEBI" id="CHEBI:145694"/>
    </reaction>
</comment>
<comment type="catalytic activity">
    <reaction evidence="10">
        <text>8-oxo-dGTP + H2O = 8-oxo-dGMP + diphosphate + H(+)</text>
        <dbReference type="Rhea" id="RHEA:31575"/>
        <dbReference type="ChEBI" id="CHEBI:15377"/>
        <dbReference type="ChEBI" id="CHEBI:15378"/>
        <dbReference type="ChEBI" id="CHEBI:33019"/>
        <dbReference type="ChEBI" id="CHEBI:63224"/>
        <dbReference type="ChEBI" id="CHEBI:77896"/>
        <dbReference type="EC" id="3.6.1.55"/>
    </reaction>
</comment>
<keyword evidence="7" id="KW-0378">Hydrolase</keyword>
<keyword evidence="3" id="KW-0515">Mutator protein</keyword>
<evidence type="ECO:0000256" key="10">
    <source>
        <dbReference type="ARBA" id="ARBA00035861"/>
    </source>
</evidence>
<keyword evidence="8" id="KW-0460">Magnesium</keyword>
<dbReference type="PANTHER" id="PTHR47707:SF1">
    <property type="entry name" value="NUDIX HYDROLASE FAMILY PROTEIN"/>
    <property type="match status" value="1"/>
</dbReference>
<dbReference type="Proteomes" id="UP001629953">
    <property type="component" value="Unassembled WGS sequence"/>
</dbReference>
<accession>A0ABW9G3M3</accession>
<evidence type="ECO:0000313" key="19">
    <source>
        <dbReference type="Proteomes" id="UP001629953"/>
    </source>
</evidence>
<dbReference type="RefSeq" id="WP_408622325.1">
    <property type="nucleotide sequence ID" value="NZ_JBEQCT010000001.1"/>
</dbReference>
<feature type="domain" description="Nudix hydrolase" evidence="17">
    <location>
        <begin position="1"/>
        <end position="125"/>
    </location>
</feature>